<keyword evidence="2" id="KW-1185">Reference proteome</keyword>
<accession>A0ABD4Z427</accession>
<evidence type="ECO:0000313" key="1">
    <source>
        <dbReference type="EMBL" id="MDK6028072.1"/>
    </source>
</evidence>
<reference evidence="1 2" key="1">
    <citation type="submission" date="2023-05" db="EMBL/GenBank/DDBJ databases">
        <title>A new hyperthermophilic archaea 'Ignisphaera cupida' sp. nov. and description of the family 'Ignisphaeraceae' fam. nov.</title>
        <authorList>
            <person name="Podosokorskaya O.A."/>
            <person name="Elcheninov A.G."/>
            <person name="Klukina A."/>
            <person name="Merkel A.Y."/>
        </authorList>
    </citation>
    <scope>NUCLEOTIDE SEQUENCE [LARGE SCALE GENOMIC DNA]</scope>
    <source>
        <strain evidence="1 2">4213-co</strain>
    </source>
</reference>
<evidence type="ECO:0000313" key="2">
    <source>
        <dbReference type="Proteomes" id="UP001529235"/>
    </source>
</evidence>
<dbReference type="EMBL" id="JASNVW010000001">
    <property type="protein sequence ID" value="MDK6028072.1"/>
    <property type="molecule type" value="Genomic_DNA"/>
</dbReference>
<dbReference type="SUPFAM" id="SSF51445">
    <property type="entry name" value="(Trans)glycosidases"/>
    <property type="match status" value="1"/>
</dbReference>
<dbReference type="Proteomes" id="UP001529235">
    <property type="component" value="Unassembled WGS sequence"/>
</dbReference>
<sequence>MPGHLVRIKNEAISFYKKWFERLRELRVKVVRIGLVSWALNLESSAYRYSLSDAARIDEIIRFAKENNI</sequence>
<dbReference type="RefSeq" id="WP_285273046.1">
    <property type="nucleotide sequence ID" value="NZ_JASNVW010000001.1"/>
</dbReference>
<proteinExistence type="predicted"/>
<comment type="caution">
    <text evidence="1">The sequence shown here is derived from an EMBL/GenBank/DDBJ whole genome shotgun (WGS) entry which is preliminary data.</text>
</comment>
<organism evidence="1 2">
    <name type="scientific">Ignisphaera cupida</name>
    <dbReference type="NCBI Taxonomy" id="3050454"/>
    <lineage>
        <taxon>Archaea</taxon>
        <taxon>Thermoproteota</taxon>
        <taxon>Thermoprotei</taxon>
        <taxon>Desulfurococcales</taxon>
        <taxon>Desulfurococcaceae</taxon>
        <taxon>Ignisphaera</taxon>
    </lineage>
</organism>
<dbReference type="InterPro" id="IPR017853">
    <property type="entry name" value="GH"/>
</dbReference>
<dbReference type="AlphaFoldDB" id="A0ABD4Z427"/>
<evidence type="ECO:0008006" key="3">
    <source>
        <dbReference type="Google" id="ProtNLM"/>
    </source>
</evidence>
<protein>
    <recommendedName>
        <fullName evidence="3">Glycoside hydrolase family 42 N-terminal domain-containing protein</fullName>
    </recommendedName>
</protein>
<name>A0ABD4Z427_9CREN</name>
<gene>
    <name evidence="1" type="ORF">QPL79_01675</name>
</gene>